<dbReference type="Pfam" id="PF00386">
    <property type="entry name" value="C1q"/>
    <property type="match status" value="1"/>
</dbReference>
<evidence type="ECO:0000256" key="2">
    <source>
        <dbReference type="ARBA" id="ARBA00022525"/>
    </source>
</evidence>
<evidence type="ECO:0000256" key="5">
    <source>
        <dbReference type="SAM" id="MobiDB-lite"/>
    </source>
</evidence>
<dbReference type="OrthoDB" id="9889709at2759"/>
<dbReference type="PhylomeDB" id="E9GLP2"/>
<dbReference type="InterPro" id="IPR008983">
    <property type="entry name" value="Tumour_necrosis_fac-like_dom"/>
</dbReference>
<dbReference type="SUPFAM" id="SSF49842">
    <property type="entry name" value="TNF-like"/>
    <property type="match status" value="1"/>
</dbReference>
<dbReference type="EMBL" id="GL732551">
    <property type="protein sequence ID" value="EFX79539.1"/>
    <property type="molecule type" value="Genomic_DNA"/>
</dbReference>
<comment type="subcellular location">
    <subcellularLocation>
        <location evidence="1">Secreted</location>
    </subcellularLocation>
</comment>
<dbReference type="PROSITE" id="PS50871">
    <property type="entry name" value="C1Q"/>
    <property type="match status" value="1"/>
</dbReference>
<dbReference type="SMART" id="SM00110">
    <property type="entry name" value="C1Q"/>
    <property type="match status" value="1"/>
</dbReference>
<evidence type="ECO:0000256" key="3">
    <source>
        <dbReference type="ARBA" id="ARBA00022729"/>
    </source>
</evidence>
<accession>E9GLP2</accession>
<keyword evidence="2" id="KW-0964">Secreted</keyword>
<dbReference type="KEGG" id="dpx:DAPPUDRAFT_319423"/>
<dbReference type="PANTHER" id="PTHR22923:SF62">
    <property type="entry name" value="CVP18"/>
    <property type="match status" value="1"/>
</dbReference>
<keyword evidence="4" id="KW-0175">Coiled coil</keyword>
<protein>
    <recommendedName>
        <fullName evidence="7">C1q domain-containing protein</fullName>
    </recommendedName>
</protein>
<dbReference type="AlphaFoldDB" id="E9GLP2"/>
<proteinExistence type="predicted"/>
<dbReference type="InterPro" id="IPR050822">
    <property type="entry name" value="Cerebellin_Synaptic_Org"/>
</dbReference>
<evidence type="ECO:0000313" key="9">
    <source>
        <dbReference type="Proteomes" id="UP000000305"/>
    </source>
</evidence>
<feature type="signal peptide" evidence="6">
    <location>
        <begin position="1"/>
        <end position="22"/>
    </location>
</feature>
<sequence>MGTLLSWQLVIVLALFLNGFYSSELESPDRVTDPISTSIDTQRTASTDKPVPTKISSVQHESFCINIYESQEIKNKKKDYYHSPITVLKPDNTVRVTNNKLKIRFETSNVAVKTKVLDRLRGLISQEIMLNQVEVLPYESVQLISKVESPDFTLINKSIPNGDQLNFELLCHTKENCERVRNELHICSIDGVEISKNYEMSGNVTELLIKLQNFLDDKFEEKRHNITEETKDLAAKVKILTDKIQTTETNLTETQNKLKNTEAELKNVNDLTTKLNENLKNIDHKLEAVEENLRKELGVGATSATFDSTKMKQDLGNAIDAVAELTKKLNARTSEIVDIGLMPTSCSDLQRIGHKLNGFFMVKNYRKMETVYCNFYPNNNFIQKSIGYSDVKSKPVYFFVQRSSKFDTINKPIQFQMERGNEGDAFDLKTGKFRAPRPGIYFFSFMGLADFLTSSKVLLGVSLQLNGDSVGMAYVDDVNTTDRKSTVTIQSTLKLEKDDRVWVEITFMESSSLIGNGNPQTYFTGFLLEEELSPTL</sequence>
<keyword evidence="3 6" id="KW-0732">Signal</keyword>
<feature type="compositionally biased region" description="Polar residues" evidence="5">
    <location>
        <begin position="34"/>
        <end position="47"/>
    </location>
</feature>
<dbReference type="InterPro" id="IPR001073">
    <property type="entry name" value="C1q_dom"/>
</dbReference>
<evidence type="ECO:0000256" key="1">
    <source>
        <dbReference type="ARBA" id="ARBA00004613"/>
    </source>
</evidence>
<evidence type="ECO:0000256" key="4">
    <source>
        <dbReference type="SAM" id="Coils"/>
    </source>
</evidence>
<feature type="domain" description="C1q" evidence="7">
    <location>
        <begin position="391"/>
        <end position="534"/>
    </location>
</feature>
<dbReference type="PANTHER" id="PTHR22923">
    <property type="entry name" value="CEREBELLIN-RELATED"/>
    <property type="match status" value="1"/>
</dbReference>
<feature type="region of interest" description="Disordered" evidence="5">
    <location>
        <begin position="25"/>
        <end position="52"/>
    </location>
</feature>
<evidence type="ECO:0000313" key="8">
    <source>
        <dbReference type="EMBL" id="EFX79539.1"/>
    </source>
</evidence>
<evidence type="ECO:0000256" key="6">
    <source>
        <dbReference type="SAM" id="SignalP"/>
    </source>
</evidence>
<organism evidence="8 9">
    <name type="scientific">Daphnia pulex</name>
    <name type="common">Water flea</name>
    <dbReference type="NCBI Taxonomy" id="6669"/>
    <lineage>
        <taxon>Eukaryota</taxon>
        <taxon>Metazoa</taxon>
        <taxon>Ecdysozoa</taxon>
        <taxon>Arthropoda</taxon>
        <taxon>Crustacea</taxon>
        <taxon>Branchiopoda</taxon>
        <taxon>Diplostraca</taxon>
        <taxon>Cladocera</taxon>
        <taxon>Anomopoda</taxon>
        <taxon>Daphniidae</taxon>
        <taxon>Daphnia</taxon>
    </lineage>
</organism>
<dbReference type="GO" id="GO:0005615">
    <property type="term" value="C:extracellular space"/>
    <property type="evidence" value="ECO:0000318"/>
    <property type="project" value="GO_Central"/>
</dbReference>
<name>E9GLP2_DAPPU</name>
<feature type="chain" id="PRO_5003241129" description="C1q domain-containing protein" evidence="6">
    <location>
        <begin position="23"/>
        <end position="536"/>
    </location>
</feature>
<keyword evidence="9" id="KW-1185">Reference proteome</keyword>
<dbReference type="Gene3D" id="2.60.120.40">
    <property type="match status" value="1"/>
</dbReference>
<evidence type="ECO:0000259" key="7">
    <source>
        <dbReference type="PROSITE" id="PS50871"/>
    </source>
</evidence>
<gene>
    <name evidence="8" type="ORF">DAPPUDRAFT_319423</name>
</gene>
<dbReference type="Proteomes" id="UP000000305">
    <property type="component" value="Unassembled WGS sequence"/>
</dbReference>
<dbReference type="HOGENOM" id="CLU_020234_1_0_1"/>
<reference evidence="8 9" key="1">
    <citation type="journal article" date="2011" name="Science">
        <title>The ecoresponsive genome of Daphnia pulex.</title>
        <authorList>
            <person name="Colbourne J.K."/>
            <person name="Pfrender M.E."/>
            <person name="Gilbert D."/>
            <person name="Thomas W.K."/>
            <person name="Tucker A."/>
            <person name="Oakley T.H."/>
            <person name="Tokishita S."/>
            <person name="Aerts A."/>
            <person name="Arnold G.J."/>
            <person name="Basu M.K."/>
            <person name="Bauer D.J."/>
            <person name="Caceres C.E."/>
            <person name="Carmel L."/>
            <person name="Casola C."/>
            <person name="Choi J.H."/>
            <person name="Detter J.C."/>
            <person name="Dong Q."/>
            <person name="Dusheyko S."/>
            <person name="Eads B.D."/>
            <person name="Frohlich T."/>
            <person name="Geiler-Samerotte K.A."/>
            <person name="Gerlach D."/>
            <person name="Hatcher P."/>
            <person name="Jogdeo S."/>
            <person name="Krijgsveld J."/>
            <person name="Kriventseva E.V."/>
            <person name="Kultz D."/>
            <person name="Laforsch C."/>
            <person name="Lindquist E."/>
            <person name="Lopez J."/>
            <person name="Manak J.R."/>
            <person name="Muller J."/>
            <person name="Pangilinan J."/>
            <person name="Patwardhan R.P."/>
            <person name="Pitluck S."/>
            <person name="Pritham E.J."/>
            <person name="Rechtsteiner A."/>
            <person name="Rho M."/>
            <person name="Rogozin I.B."/>
            <person name="Sakarya O."/>
            <person name="Salamov A."/>
            <person name="Schaack S."/>
            <person name="Shapiro H."/>
            <person name="Shiga Y."/>
            <person name="Skalitzky C."/>
            <person name="Smith Z."/>
            <person name="Souvorov A."/>
            <person name="Sung W."/>
            <person name="Tang Z."/>
            <person name="Tsuchiya D."/>
            <person name="Tu H."/>
            <person name="Vos H."/>
            <person name="Wang M."/>
            <person name="Wolf Y.I."/>
            <person name="Yamagata H."/>
            <person name="Yamada T."/>
            <person name="Ye Y."/>
            <person name="Shaw J.R."/>
            <person name="Andrews J."/>
            <person name="Crease T.J."/>
            <person name="Tang H."/>
            <person name="Lucas S.M."/>
            <person name="Robertson H.M."/>
            <person name="Bork P."/>
            <person name="Koonin E.V."/>
            <person name="Zdobnov E.M."/>
            <person name="Grigoriev I.V."/>
            <person name="Lynch M."/>
            <person name="Boore J.L."/>
        </authorList>
    </citation>
    <scope>NUCLEOTIDE SEQUENCE [LARGE SCALE GENOMIC DNA]</scope>
</reference>
<feature type="coiled-coil region" evidence="4">
    <location>
        <begin position="237"/>
        <end position="296"/>
    </location>
</feature>
<dbReference type="InParanoid" id="E9GLP2"/>